<evidence type="ECO:0000256" key="12">
    <source>
        <dbReference type="HAMAP-Rule" id="MF_03140"/>
    </source>
</evidence>
<comment type="caution">
    <text evidence="17">The sequence shown here is derived from an EMBL/GenBank/DDBJ whole genome shotgun (WGS) entry which is preliminary data.</text>
</comment>
<dbReference type="SMART" id="SM00279">
    <property type="entry name" value="HhH2"/>
    <property type="match status" value="1"/>
</dbReference>
<evidence type="ECO:0000256" key="10">
    <source>
        <dbReference type="ARBA" id="ARBA00023128"/>
    </source>
</evidence>
<keyword evidence="6 12" id="KW-0227">DNA damage</keyword>
<keyword evidence="8 12" id="KW-0269">Exonuclease</keyword>
<keyword evidence="7 12" id="KW-0378">Hydrolase</keyword>
<keyword evidence="5 12" id="KW-0255">Endonuclease</keyword>
<dbReference type="Pfam" id="PF00752">
    <property type="entry name" value="XPG_N"/>
    <property type="match status" value="1"/>
</dbReference>
<dbReference type="PROSITE" id="PS00841">
    <property type="entry name" value="XPG_1"/>
    <property type="match status" value="1"/>
</dbReference>
<feature type="compositionally biased region" description="Basic residues" evidence="13">
    <location>
        <begin position="574"/>
        <end position="590"/>
    </location>
</feature>
<evidence type="ECO:0000256" key="8">
    <source>
        <dbReference type="ARBA" id="ARBA00022839"/>
    </source>
</evidence>
<dbReference type="InterPro" id="IPR006085">
    <property type="entry name" value="XPG_DNA_repair_N"/>
</dbReference>
<comment type="similarity">
    <text evidence="12">Belongs to the XPG/RAD2 endonuclease family. FEN1 subfamily.</text>
</comment>
<dbReference type="PRINTS" id="PR00853">
    <property type="entry name" value="XPGRADSUPER"/>
</dbReference>
<proteinExistence type="inferred from homology"/>
<feature type="compositionally biased region" description="Low complexity" evidence="13">
    <location>
        <begin position="388"/>
        <end position="418"/>
    </location>
</feature>
<protein>
    <recommendedName>
        <fullName evidence="12">Flap endonuclease 1</fullName>
        <shortName evidence="12">FEN-1</shortName>
        <ecNumber evidence="12">3.1.-.-</ecNumber>
    </recommendedName>
    <alternativeName>
        <fullName evidence="12">Flap structure-specific endonuclease 1</fullName>
    </alternativeName>
</protein>
<comment type="cofactor">
    <cofactor evidence="12">
        <name>Mg(2+)</name>
        <dbReference type="ChEBI" id="CHEBI:18420"/>
    </cofactor>
    <text evidence="12">Binds 2 magnesium ions per subunit. They probably participate in the reaction catalyzed by the enzyme. May bind an additional third magnesium ion after substrate binding.</text>
</comment>
<evidence type="ECO:0000256" key="5">
    <source>
        <dbReference type="ARBA" id="ARBA00022759"/>
    </source>
</evidence>
<keyword evidence="11 12" id="KW-0234">DNA repair</keyword>
<comment type="subcellular location">
    <subcellularLocation>
        <location evidence="12">Nucleus</location>
        <location evidence="12">Nucleolus</location>
    </subcellularLocation>
    <subcellularLocation>
        <location evidence="12">Nucleus</location>
        <location evidence="12">Nucleoplasm</location>
    </subcellularLocation>
    <subcellularLocation>
        <location evidence="12">Mitochondrion</location>
    </subcellularLocation>
    <text evidence="12">Resides mostly in the nucleoli and relocalizes to the nucleoplasm upon DNA damage.</text>
</comment>
<dbReference type="HAMAP" id="MF_00614">
    <property type="entry name" value="Fen"/>
    <property type="match status" value="1"/>
</dbReference>
<dbReference type="InterPro" id="IPR008918">
    <property type="entry name" value="HhH2"/>
</dbReference>
<keyword evidence="1 12" id="KW-0597">Phosphoprotein</keyword>
<dbReference type="EMBL" id="JBBJCI010000082">
    <property type="protein sequence ID" value="KAK7249139.1"/>
    <property type="molecule type" value="Genomic_DNA"/>
</dbReference>
<feature type="compositionally biased region" description="Basic residues" evidence="13">
    <location>
        <begin position="436"/>
        <end position="481"/>
    </location>
</feature>
<evidence type="ECO:0000256" key="4">
    <source>
        <dbReference type="ARBA" id="ARBA00022723"/>
    </source>
</evidence>
<dbReference type="Proteomes" id="UP001363151">
    <property type="component" value="Unassembled WGS sequence"/>
</dbReference>
<evidence type="ECO:0000259" key="15">
    <source>
        <dbReference type="SMART" id="SM00484"/>
    </source>
</evidence>
<dbReference type="Pfam" id="PF00867">
    <property type="entry name" value="XPG_I"/>
    <property type="match status" value="1"/>
</dbReference>
<evidence type="ECO:0000256" key="6">
    <source>
        <dbReference type="ARBA" id="ARBA00022763"/>
    </source>
</evidence>
<dbReference type="GO" id="GO:0004519">
    <property type="term" value="F:endonuclease activity"/>
    <property type="evidence" value="ECO:0007669"/>
    <property type="project" value="UniProtKB-KW"/>
</dbReference>
<feature type="compositionally biased region" description="Basic and acidic residues" evidence="13">
    <location>
        <begin position="604"/>
        <end position="613"/>
    </location>
</feature>
<evidence type="ECO:0000256" key="3">
    <source>
        <dbReference type="ARBA" id="ARBA00022722"/>
    </source>
</evidence>
<sequence>MGIKGLMGVINEHAPGAVKELVIEGYTGRVVAIDASMSLYQFLIAIRHQGEGGAPSSVLTNAEGEQTSHIQGMFNRTIRLLQAGVRPVYVFDGKPPNMKGGELAKRTAKRQEAEAALKKATENDDAEGISKYSALLTKVSRKDCDDVKQLLRLMGVPVVDAPCEAEAQCAELVRGGKAHAVGTEDMDALTFGSTRQLRNMTFTKKSKDDKVLEITHAAVLEGLGLSNAEFVDFCILCGCDYTSTIRGVGPKTALKLVKEHGSIEAILAKGLKAKQRGDVPDEWVPPADRVAKAPPAPAPKKADAPKEPSPTKVDDDGARRRRSGDAMDEGDDGAAPPADAPAAAPAFAATSQPASGGDAAAPPRGRRGVARARPGGDNPPARRAPAFSATSQPADAPAAPAFAATSQPAFSATSQPAGARRRQGRRRPVAPAAPRPRPRSPRRRPRRRGRGAGRGGARRAGRGGARRGGAGRRGRRGRRPVRAAYVGARNLFNNHEVTPCGDVELSWGKPDEAGLRAFLVERMGFGEQRAGALKRLDVGPGPAPQRRMDSFFKVLPPKPGAAPKKRPAPEKKAPAKKKGKGPPRKWRRPARAAPQRLEAIGPARGERASRARP</sequence>
<feature type="domain" description="XPG-I" evidence="15">
    <location>
        <begin position="152"/>
        <end position="225"/>
    </location>
</feature>
<keyword evidence="4 12" id="KW-0479">Metal-binding</keyword>
<dbReference type="InterPro" id="IPR019974">
    <property type="entry name" value="XPG_CS"/>
</dbReference>
<evidence type="ECO:0000313" key="18">
    <source>
        <dbReference type="Proteomes" id="UP001363151"/>
    </source>
</evidence>
<keyword evidence="2 12" id="KW-0235">DNA replication</keyword>
<dbReference type="PROSITE" id="PS00842">
    <property type="entry name" value="XPG_2"/>
    <property type="match status" value="1"/>
</dbReference>
<gene>
    <name evidence="17" type="primary">FEN1</name>
    <name evidence="17" type="ORF">SO694_00045210</name>
</gene>
<keyword evidence="10 12" id="KW-0496">Mitochondrion</keyword>
<dbReference type="Gene3D" id="1.10.150.20">
    <property type="entry name" value="5' to 3' exonuclease, C-terminal subdomain"/>
    <property type="match status" value="1"/>
</dbReference>
<feature type="region of interest" description="Disordered" evidence="13">
    <location>
        <begin position="274"/>
        <end position="482"/>
    </location>
</feature>
<dbReference type="EC" id="3.1.-.-" evidence="12"/>
<dbReference type="PANTHER" id="PTHR11081:SF9">
    <property type="entry name" value="FLAP ENDONUCLEASE 1"/>
    <property type="match status" value="1"/>
</dbReference>
<dbReference type="CDD" id="cd09867">
    <property type="entry name" value="PIN_FEN1"/>
    <property type="match status" value="1"/>
</dbReference>
<reference evidence="17 18" key="1">
    <citation type="submission" date="2024-03" db="EMBL/GenBank/DDBJ databases">
        <title>Aureococcus anophagefferens CCMP1851 and Kratosvirus quantuckense: Draft genome of a second virus-susceptible host strain in the model system.</title>
        <authorList>
            <person name="Chase E."/>
            <person name="Truchon A.R."/>
            <person name="Schepens W."/>
            <person name="Wilhelm S.W."/>
        </authorList>
    </citation>
    <scope>NUCLEOTIDE SEQUENCE [LARGE SCALE GENOMIC DNA]</scope>
    <source>
        <strain evidence="17 18">CCMP1851</strain>
    </source>
</reference>
<organism evidence="17 18">
    <name type="scientific">Aureococcus anophagefferens</name>
    <name type="common">Harmful bloom alga</name>
    <dbReference type="NCBI Taxonomy" id="44056"/>
    <lineage>
        <taxon>Eukaryota</taxon>
        <taxon>Sar</taxon>
        <taxon>Stramenopiles</taxon>
        <taxon>Ochrophyta</taxon>
        <taxon>Pelagophyceae</taxon>
        <taxon>Pelagomonadales</taxon>
        <taxon>Pelagomonadaceae</taxon>
        <taxon>Aureococcus</taxon>
    </lineage>
</organism>
<feature type="compositionally biased region" description="Low complexity" evidence="13">
    <location>
        <begin position="333"/>
        <end position="363"/>
    </location>
</feature>
<accession>A0ABR1G7R9</accession>
<feature type="region of interest" description="Disordered" evidence="13">
    <location>
        <begin position="535"/>
        <end position="613"/>
    </location>
</feature>
<evidence type="ECO:0000313" key="17">
    <source>
        <dbReference type="EMBL" id="KAK7249139.1"/>
    </source>
</evidence>
<keyword evidence="18" id="KW-1185">Reference proteome</keyword>
<evidence type="ECO:0000256" key="2">
    <source>
        <dbReference type="ARBA" id="ARBA00022705"/>
    </source>
</evidence>
<evidence type="ECO:0000256" key="11">
    <source>
        <dbReference type="ARBA" id="ARBA00023204"/>
    </source>
</evidence>
<keyword evidence="12" id="KW-0539">Nucleus</keyword>
<dbReference type="SMART" id="SM00484">
    <property type="entry name" value="XPGI"/>
    <property type="match status" value="1"/>
</dbReference>
<dbReference type="PANTHER" id="PTHR11081">
    <property type="entry name" value="FLAP ENDONUCLEASE FAMILY MEMBER"/>
    <property type="match status" value="1"/>
</dbReference>
<evidence type="ECO:0000259" key="14">
    <source>
        <dbReference type="SMART" id="SM00475"/>
    </source>
</evidence>
<evidence type="ECO:0000256" key="9">
    <source>
        <dbReference type="ARBA" id="ARBA00022842"/>
    </source>
</evidence>
<evidence type="ECO:0000259" key="16">
    <source>
        <dbReference type="SMART" id="SM00485"/>
    </source>
</evidence>
<name>A0ABR1G7R9_AURAN</name>
<dbReference type="InterPro" id="IPR029060">
    <property type="entry name" value="PIN-like_dom_sf"/>
</dbReference>
<feature type="domain" description="XPG N-terminal" evidence="16">
    <location>
        <begin position="1"/>
        <end position="113"/>
    </location>
</feature>
<comment type="function">
    <text evidence="12">Structure-specific nuclease with 5'-flap endonuclease and 5'-3' exonuclease activities involved in DNA replication and repair. During DNA replication, cleaves the 5'-overhanging flap structure that is generated by displacement synthesis when DNA polymerase encounters the 5'-end of a downstream Okazaki fragment. It enters the flap from the 5'-end and then tracks to cleave the flap base, leaving a nick for ligation. Also involved in the long patch base excision repair (LP-BER) pathway, by cleaving within the apurinic/apyrimidinic (AP) site-terminated flap. Acts as a genome stabilization factor that prevents flaps from equilibrating into structures that lead to duplications and deletions. Also possesses 5'-3' exonuclease activity on nicked or gapped double-stranded DNA, and exhibits RNase H activity. Also involved in replication and repair of rDNA and in repairing mitochondrial DNA.</text>
</comment>
<dbReference type="InterPro" id="IPR036279">
    <property type="entry name" value="5-3_exonuclease_C_sf"/>
</dbReference>
<keyword evidence="9 12" id="KW-0460">Magnesium</keyword>
<keyword evidence="3 12" id="KW-0540">Nuclease</keyword>
<dbReference type="InterPro" id="IPR006086">
    <property type="entry name" value="XPG-I_dom"/>
</dbReference>
<dbReference type="InterPro" id="IPR006084">
    <property type="entry name" value="XPG/Rad2"/>
</dbReference>
<feature type="compositionally biased region" description="Basic residues" evidence="13">
    <location>
        <begin position="419"/>
        <end position="428"/>
    </location>
</feature>
<dbReference type="InterPro" id="IPR002421">
    <property type="entry name" value="5-3_exonuclease"/>
</dbReference>
<evidence type="ECO:0000256" key="13">
    <source>
        <dbReference type="SAM" id="MobiDB-lite"/>
    </source>
</evidence>
<evidence type="ECO:0000256" key="1">
    <source>
        <dbReference type="ARBA" id="ARBA00022553"/>
    </source>
</evidence>
<dbReference type="InterPro" id="IPR023426">
    <property type="entry name" value="Flap_endonuc"/>
</dbReference>
<dbReference type="SUPFAM" id="SSF88723">
    <property type="entry name" value="PIN domain-like"/>
    <property type="match status" value="1"/>
</dbReference>
<dbReference type="SMART" id="SM00485">
    <property type="entry name" value="XPGN"/>
    <property type="match status" value="1"/>
</dbReference>
<evidence type="ECO:0000256" key="7">
    <source>
        <dbReference type="ARBA" id="ARBA00022801"/>
    </source>
</evidence>
<dbReference type="SUPFAM" id="SSF47807">
    <property type="entry name" value="5' to 3' exonuclease, C-terminal subdomain"/>
    <property type="match status" value="2"/>
</dbReference>
<dbReference type="SMART" id="SM00475">
    <property type="entry name" value="53EXOc"/>
    <property type="match status" value="1"/>
</dbReference>
<feature type="domain" description="5'-3' exonuclease" evidence="14">
    <location>
        <begin position="28"/>
        <end position="321"/>
    </location>
</feature>
<dbReference type="Gene3D" id="3.40.50.1010">
    <property type="entry name" value="5'-nuclease"/>
    <property type="match status" value="1"/>
</dbReference>